<dbReference type="GO" id="GO:0008483">
    <property type="term" value="F:transaminase activity"/>
    <property type="evidence" value="ECO:0007669"/>
    <property type="project" value="TreeGrafter"/>
</dbReference>
<evidence type="ECO:0000256" key="2">
    <source>
        <dbReference type="ARBA" id="ARBA00037999"/>
    </source>
</evidence>
<dbReference type="Proteomes" id="UP000442694">
    <property type="component" value="Unassembled WGS sequence"/>
</dbReference>
<comment type="similarity">
    <text evidence="2 5">Belongs to the DegT/DnrJ/EryC1 family.</text>
</comment>
<dbReference type="InterPro" id="IPR015421">
    <property type="entry name" value="PyrdxlP-dep_Trfase_major"/>
</dbReference>
<dbReference type="CDD" id="cd00616">
    <property type="entry name" value="AHBA_syn"/>
    <property type="match status" value="1"/>
</dbReference>
<dbReference type="GO" id="GO:0000271">
    <property type="term" value="P:polysaccharide biosynthetic process"/>
    <property type="evidence" value="ECO:0007669"/>
    <property type="project" value="TreeGrafter"/>
</dbReference>
<evidence type="ECO:0000313" key="7">
    <source>
        <dbReference type="Proteomes" id="UP000442694"/>
    </source>
</evidence>
<keyword evidence="7" id="KW-1185">Reference proteome</keyword>
<feature type="modified residue" description="N6-(pyridoxal phosphate)lysine" evidence="4">
    <location>
        <position position="190"/>
    </location>
</feature>
<dbReference type="Gene3D" id="3.40.640.10">
    <property type="entry name" value="Type I PLP-dependent aspartate aminotransferase-like (Major domain)"/>
    <property type="match status" value="1"/>
</dbReference>
<feature type="active site" description="Proton acceptor" evidence="3">
    <location>
        <position position="190"/>
    </location>
</feature>
<dbReference type="InterPro" id="IPR015422">
    <property type="entry name" value="PyrdxlP-dep_Trfase_small"/>
</dbReference>
<gene>
    <name evidence="6" type="ORF">GCL57_13235</name>
</gene>
<evidence type="ECO:0000256" key="3">
    <source>
        <dbReference type="PIRSR" id="PIRSR000390-1"/>
    </source>
</evidence>
<dbReference type="GO" id="GO:0030170">
    <property type="term" value="F:pyridoxal phosphate binding"/>
    <property type="evidence" value="ECO:0007669"/>
    <property type="project" value="TreeGrafter"/>
</dbReference>
<keyword evidence="1 4" id="KW-0663">Pyridoxal phosphate</keyword>
<sequence length="368" mass="41320">MNHQNKIFCSNPQAQFSSYREEILEAILKVCEKGTYILGEEVEGFESEFATYHNTKFCIGVGSGTDALTLTLKAFDIGAGDEVITVSHTALATSAAVLLAGATPVLIDIEENYYTLDPYKIEAAITSRTKAIIPVHLYGQPCDMDPILEIAKKNNLLVIEDCSQAHGATFKGRKVGTLGDAGCFSFYPTKNLGALGDAGGIITDNEHLQMRIKQIRQYGWNSKRISQEPGCVSRLDELQAAVLRVKLKHLDSNNAKRNSIAQEYEMKLNKSHLILPKIRLECEHAFHLYVVRSQKRELLKYDLAEIGIETGIHYAYPVHRHPGYCDKIRISQEGLERTEKIVQEILTLPIYPEFESDNIFKMNEVLHF</sequence>
<dbReference type="Pfam" id="PF01041">
    <property type="entry name" value="DegT_DnrJ_EryC1"/>
    <property type="match status" value="1"/>
</dbReference>
<reference evidence="6 7" key="1">
    <citation type="submission" date="2019-10" db="EMBL/GenBank/DDBJ databases">
        <title>New genus of Silvanigrellaceae.</title>
        <authorList>
            <person name="Pitt A."/>
            <person name="Hahn M.W."/>
        </authorList>
    </citation>
    <scope>NUCLEOTIDE SEQUENCE [LARGE SCALE GENOMIC DNA]</scope>
    <source>
        <strain evidence="6 7">33A1-SZDP</strain>
    </source>
</reference>
<proteinExistence type="inferred from homology"/>
<evidence type="ECO:0000256" key="1">
    <source>
        <dbReference type="ARBA" id="ARBA00022898"/>
    </source>
</evidence>
<protein>
    <submittedName>
        <fullName evidence="6">Erythromycin biosynthesis sensory transduction protein eryC1</fullName>
    </submittedName>
</protein>
<dbReference type="RefSeq" id="WP_152213834.1">
    <property type="nucleotide sequence ID" value="NZ_WFLN01000010.1"/>
</dbReference>
<dbReference type="SUPFAM" id="SSF53383">
    <property type="entry name" value="PLP-dependent transferases"/>
    <property type="match status" value="1"/>
</dbReference>
<dbReference type="Gene3D" id="3.90.1150.10">
    <property type="entry name" value="Aspartate Aminotransferase, domain 1"/>
    <property type="match status" value="1"/>
</dbReference>
<name>A0A833N2C4_9BACT</name>
<organism evidence="6 7">
    <name type="scientific">Fluviispira multicolorata</name>
    <dbReference type="NCBI Taxonomy" id="2654512"/>
    <lineage>
        <taxon>Bacteria</taxon>
        <taxon>Pseudomonadati</taxon>
        <taxon>Bdellovibrionota</taxon>
        <taxon>Oligoflexia</taxon>
        <taxon>Silvanigrellales</taxon>
        <taxon>Silvanigrellaceae</taxon>
        <taxon>Fluviispira</taxon>
    </lineage>
</organism>
<accession>A0A833N2C4</accession>
<dbReference type="PANTHER" id="PTHR30244:SF36">
    <property type="entry name" value="3-OXO-GLUCOSE-6-PHOSPHATE:GLUTAMATE AMINOTRANSFERASE"/>
    <property type="match status" value="1"/>
</dbReference>
<dbReference type="InterPro" id="IPR000653">
    <property type="entry name" value="DegT/StrS_aminotransferase"/>
</dbReference>
<comment type="caution">
    <text evidence="6">The sequence shown here is derived from an EMBL/GenBank/DDBJ whole genome shotgun (WGS) entry which is preliminary data.</text>
</comment>
<dbReference type="InterPro" id="IPR015424">
    <property type="entry name" value="PyrdxlP-dep_Trfase"/>
</dbReference>
<evidence type="ECO:0000256" key="4">
    <source>
        <dbReference type="PIRSR" id="PIRSR000390-2"/>
    </source>
</evidence>
<dbReference type="EMBL" id="WFLN01000010">
    <property type="protein sequence ID" value="KAB8028012.1"/>
    <property type="molecule type" value="Genomic_DNA"/>
</dbReference>
<dbReference type="PIRSF" id="PIRSF000390">
    <property type="entry name" value="PLP_StrS"/>
    <property type="match status" value="1"/>
</dbReference>
<dbReference type="PANTHER" id="PTHR30244">
    <property type="entry name" value="TRANSAMINASE"/>
    <property type="match status" value="1"/>
</dbReference>
<dbReference type="AlphaFoldDB" id="A0A833N2C4"/>
<evidence type="ECO:0000256" key="5">
    <source>
        <dbReference type="RuleBase" id="RU004508"/>
    </source>
</evidence>
<evidence type="ECO:0000313" key="6">
    <source>
        <dbReference type="EMBL" id="KAB8028012.1"/>
    </source>
</evidence>